<name>A0A0K0EMJ2_STRER</name>
<keyword evidence="6 10" id="KW-0472">Membrane</keyword>
<evidence type="ECO:0000256" key="9">
    <source>
        <dbReference type="SAM" id="MobiDB-lite"/>
    </source>
</evidence>
<evidence type="ECO:0000313" key="12">
    <source>
        <dbReference type="Proteomes" id="UP000035681"/>
    </source>
</evidence>
<feature type="transmembrane region" description="Helical" evidence="10">
    <location>
        <begin position="290"/>
        <end position="307"/>
    </location>
</feature>
<dbReference type="GO" id="GO:0022841">
    <property type="term" value="F:potassium ion leak channel activity"/>
    <property type="evidence" value="ECO:0007669"/>
    <property type="project" value="TreeGrafter"/>
</dbReference>
<sequence>MLSETEKVSKIRRNINRIRKSFKSGASQLSTQIRDEAIQSLQNVRKVPKWVQLLNKVYHNYGLKHLCLILILVAYQFLGAAIFYFCEVSYDENKENTWIEDIKINRTKLINNIIPSLFNNSEYLFFLTENQTKAVFLQLNNKLIDYEKQLGIKYTDQKIKWDFWNAMLYAQTICTTIGYGFTYTNTRLGKIATILYAILGIPLVLSVLDDFGKLLTKFLKYPWLLFKCGCRRAFRYFTKQTMDEIKKLDAEDKLYLEVFDMPIIVAIGIVVAWIFICSATFCIWERDWDYFVAFYFFFISLSTIGLGDIKPTQPKYLSILFIYIIIGLSLVSMCINLIQSKIEKTYKGGSFIINEYPLQDNQNLDPNNNNHLRITTLRRGSSLGVFKSNEGSSYSLSREQIQFLLSNKLKSNKGCQTMLSFSNNYCKTNIIKSVSQEHIKYIPKSLSIEDVMKLVDNEEGNIFLLSDNENEENQFSDDCENNKSNSETHIVISKSFDVNFTPIFNLDKFSIPLSSKIGNRMPTLHELEAIEEMEDKILLQNLLPNNGDSNLSPQNLVHFRSRLSLIPEQKSNISDESSFISNNEKTDDDTSDKEIDYMNESVLKYSNSSSDSSNGNNLSHISNSRSFSKFFKSIVNSNYSLKTNISDANSKYDDEGNDSEIGNSIKNLKIDRK</sequence>
<dbReference type="InterPro" id="IPR013099">
    <property type="entry name" value="K_chnl_dom"/>
</dbReference>
<feature type="transmembrane region" description="Helical" evidence="10">
    <location>
        <begin position="319"/>
        <end position="338"/>
    </location>
</feature>
<dbReference type="Gene3D" id="1.10.287.70">
    <property type="match status" value="1"/>
</dbReference>
<dbReference type="STRING" id="6248.A0A0K0EMJ2"/>
<dbReference type="AlphaFoldDB" id="A0A0K0EMJ2"/>
<keyword evidence="7 8" id="KW-0407">Ion channel</keyword>
<dbReference type="PRINTS" id="PR01333">
    <property type="entry name" value="2POREKCHANEL"/>
</dbReference>
<dbReference type="GO" id="GO:0015271">
    <property type="term" value="F:outward rectifier potassium channel activity"/>
    <property type="evidence" value="ECO:0007669"/>
    <property type="project" value="TreeGrafter"/>
</dbReference>
<comment type="subcellular location">
    <subcellularLocation>
        <location evidence="1">Membrane</location>
        <topology evidence="1">Multi-pass membrane protein</topology>
    </subcellularLocation>
</comment>
<reference evidence="13" key="1">
    <citation type="submission" date="2015-08" db="UniProtKB">
        <authorList>
            <consortium name="WormBaseParasite"/>
        </authorList>
    </citation>
    <scope>IDENTIFICATION</scope>
</reference>
<evidence type="ECO:0000256" key="2">
    <source>
        <dbReference type="ARBA" id="ARBA00022448"/>
    </source>
</evidence>
<feature type="transmembrane region" description="Helical" evidence="10">
    <location>
        <begin position="163"/>
        <end position="181"/>
    </location>
</feature>
<keyword evidence="5 8" id="KW-0406">Ion transport</keyword>
<evidence type="ECO:0000256" key="6">
    <source>
        <dbReference type="ARBA" id="ARBA00023136"/>
    </source>
</evidence>
<dbReference type="PANTHER" id="PTHR11003:SF240">
    <property type="entry name" value="POTASSIUM CHANNEL DOMAIN-CONTAINING PROTEIN"/>
    <property type="match status" value="1"/>
</dbReference>
<feature type="transmembrane region" description="Helical" evidence="10">
    <location>
        <begin position="66"/>
        <end position="85"/>
    </location>
</feature>
<evidence type="ECO:0000256" key="3">
    <source>
        <dbReference type="ARBA" id="ARBA00022692"/>
    </source>
</evidence>
<dbReference type="InterPro" id="IPR003280">
    <property type="entry name" value="2pore_dom_K_chnl"/>
</dbReference>
<feature type="transmembrane region" description="Helical" evidence="10">
    <location>
        <begin position="263"/>
        <end position="283"/>
    </location>
</feature>
<dbReference type="Pfam" id="PF07885">
    <property type="entry name" value="Ion_trans_2"/>
    <property type="match status" value="2"/>
</dbReference>
<dbReference type="WBParaSite" id="TCONS_00002121.p1">
    <property type="protein sequence ID" value="TCONS_00002121.p1"/>
    <property type="gene ID" value="XLOC_002020"/>
</dbReference>
<evidence type="ECO:0000313" key="13">
    <source>
        <dbReference type="WBParaSite" id="SSTP_0001068100.1"/>
    </source>
</evidence>
<dbReference type="PANTHER" id="PTHR11003">
    <property type="entry name" value="POTASSIUM CHANNEL, SUBFAMILY K"/>
    <property type="match status" value="1"/>
</dbReference>
<keyword evidence="3 8" id="KW-0812">Transmembrane</keyword>
<dbReference type="GO" id="GO:0005886">
    <property type="term" value="C:plasma membrane"/>
    <property type="evidence" value="ECO:0007669"/>
    <property type="project" value="TreeGrafter"/>
</dbReference>
<feature type="transmembrane region" description="Helical" evidence="10">
    <location>
        <begin position="188"/>
        <end position="208"/>
    </location>
</feature>
<dbReference type="WBParaSite" id="SSTP_0001068100.1">
    <property type="protein sequence ID" value="SSTP_0001068100.1"/>
    <property type="gene ID" value="SSTP_0001068100"/>
</dbReference>
<dbReference type="Proteomes" id="UP000035681">
    <property type="component" value="Unplaced"/>
</dbReference>
<comment type="similarity">
    <text evidence="8">Belongs to the two pore domain potassium channel (TC 1.A.1.8) family.</text>
</comment>
<organism evidence="13">
    <name type="scientific">Strongyloides stercoralis</name>
    <name type="common">Threadworm</name>
    <dbReference type="NCBI Taxonomy" id="6248"/>
    <lineage>
        <taxon>Eukaryota</taxon>
        <taxon>Metazoa</taxon>
        <taxon>Ecdysozoa</taxon>
        <taxon>Nematoda</taxon>
        <taxon>Chromadorea</taxon>
        <taxon>Rhabditida</taxon>
        <taxon>Tylenchina</taxon>
        <taxon>Panagrolaimomorpha</taxon>
        <taxon>Strongyloidoidea</taxon>
        <taxon>Strongyloididae</taxon>
        <taxon>Strongyloides</taxon>
    </lineage>
</organism>
<keyword evidence="12" id="KW-1185">Reference proteome</keyword>
<feature type="domain" description="Potassium channel" evidence="11">
    <location>
        <begin position="269"/>
        <end position="343"/>
    </location>
</feature>
<evidence type="ECO:0000256" key="10">
    <source>
        <dbReference type="SAM" id="Phobius"/>
    </source>
</evidence>
<dbReference type="GO" id="GO:0030322">
    <property type="term" value="P:stabilization of membrane potential"/>
    <property type="evidence" value="ECO:0007669"/>
    <property type="project" value="TreeGrafter"/>
</dbReference>
<evidence type="ECO:0000256" key="4">
    <source>
        <dbReference type="ARBA" id="ARBA00022989"/>
    </source>
</evidence>
<accession>A0A0K0EMJ2</accession>
<proteinExistence type="inferred from homology"/>
<feature type="domain" description="Potassium channel" evidence="11">
    <location>
        <begin position="157"/>
        <end position="217"/>
    </location>
</feature>
<evidence type="ECO:0000313" key="14">
    <source>
        <dbReference type="WBParaSite" id="TCONS_00002121.p1"/>
    </source>
</evidence>
<dbReference type="SUPFAM" id="SSF81324">
    <property type="entry name" value="Voltage-gated potassium channels"/>
    <property type="match status" value="2"/>
</dbReference>
<keyword evidence="4 10" id="KW-1133">Transmembrane helix</keyword>
<evidence type="ECO:0000256" key="5">
    <source>
        <dbReference type="ARBA" id="ARBA00023065"/>
    </source>
</evidence>
<evidence type="ECO:0000259" key="11">
    <source>
        <dbReference type="Pfam" id="PF07885"/>
    </source>
</evidence>
<evidence type="ECO:0000256" key="8">
    <source>
        <dbReference type="RuleBase" id="RU003857"/>
    </source>
</evidence>
<keyword evidence="2 8" id="KW-0813">Transport</keyword>
<evidence type="ECO:0000256" key="1">
    <source>
        <dbReference type="ARBA" id="ARBA00004141"/>
    </source>
</evidence>
<feature type="region of interest" description="Disordered" evidence="9">
    <location>
        <begin position="647"/>
        <end position="673"/>
    </location>
</feature>
<evidence type="ECO:0000256" key="7">
    <source>
        <dbReference type="ARBA" id="ARBA00023303"/>
    </source>
</evidence>
<protein>
    <submittedName>
        <fullName evidence="14">Potassium channel domain-containing protein</fullName>
    </submittedName>
    <submittedName>
        <fullName evidence="13">Potassium channel subfamily K member 18</fullName>
    </submittedName>
</protein>